<dbReference type="Gene3D" id="1.10.10.2910">
    <property type="match status" value="1"/>
</dbReference>
<reference evidence="2 3" key="1">
    <citation type="submission" date="2023-01" db="EMBL/GenBank/DDBJ databases">
        <title>Novel species of the genus Vogesella isolated from rivers.</title>
        <authorList>
            <person name="Lu H."/>
        </authorList>
    </citation>
    <scope>NUCLEOTIDE SEQUENCE [LARGE SCALE GENOMIC DNA]</scope>
    <source>
        <strain evidence="2 3">SH7W</strain>
    </source>
</reference>
<name>A0ABT5I8E3_VOGIN</name>
<protein>
    <submittedName>
        <fullName evidence="2">ImmA/IrrE family metallo-endopeptidase</fullName>
    </submittedName>
</protein>
<accession>A0ABT5I8E3</accession>
<organism evidence="2 3">
    <name type="scientific">Vogesella indigofera</name>
    <name type="common">Pseudomonas indigofera</name>
    <dbReference type="NCBI Taxonomy" id="45465"/>
    <lineage>
        <taxon>Bacteria</taxon>
        <taxon>Pseudomonadati</taxon>
        <taxon>Pseudomonadota</taxon>
        <taxon>Betaproteobacteria</taxon>
        <taxon>Neisseriales</taxon>
        <taxon>Chromobacteriaceae</taxon>
        <taxon>Vogesella</taxon>
    </lineage>
</organism>
<dbReference type="Pfam" id="PF06114">
    <property type="entry name" value="Peptidase_M78"/>
    <property type="match status" value="1"/>
</dbReference>
<dbReference type="InterPro" id="IPR010359">
    <property type="entry name" value="IrrE_HExxH"/>
</dbReference>
<keyword evidence="3" id="KW-1185">Reference proteome</keyword>
<dbReference type="RefSeq" id="WP_272803623.1">
    <property type="nucleotide sequence ID" value="NZ_JAQQKY010000008.1"/>
</dbReference>
<feature type="domain" description="IrrE N-terminal-like" evidence="1">
    <location>
        <begin position="26"/>
        <end position="154"/>
    </location>
</feature>
<dbReference type="EMBL" id="JAQQKY010000008">
    <property type="protein sequence ID" value="MDC7691721.1"/>
    <property type="molecule type" value="Genomic_DNA"/>
</dbReference>
<dbReference type="InterPro" id="IPR052345">
    <property type="entry name" value="Rad_response_metalloprotease"/>
</dbReference>
<sequence>MTVTPTDLLRQHWDGSLPVDVITIAEKMGIKVTGEFGMTDSASGCIERHPDGSFEITYDITEAQVRQRFTIAHEIGHYALGHLNEQHRCFRDHPSNFMSNAQSAQERQANAFAAELLMPQSIVKYAIQSKGVHKVADLANVFNVSQAAMSYRLKNIGITR</sequence>
<evidence type="ECO:0000259" key="1">
    <source>
        <dbReference type="Pfam" id="PF06114"/>
    </source>
</evidence>
<dbReference type="Proteomes" id="UP001221566">
    <property type="component" value="Unassembled WGS sequence"/>
</dbReference>
<comment type="caution">
    <text evidence="2">The sequence shown here is derived from an EMBL/GenBank/DDBJ whole genome shotgun (WGS) entry which is preliminary data.</text>
</comment>
<evidence type="ECO:0000313" key="2">
    <source>
        <dbReference type="EMBL" id="MDC7691721.1"/>
    </source>
</evidence>
<evidence type="ECO:0000313" key="3">
    <source>
        <dbReference type="Proteomes" id="UP001221566"/>
    </source>
</evidence>
<gene>
    <name evidence="2" type="ORF">PQU93_13155</name>
</gene>
<dbReference type="PANTHER" id="PTHR43236">
    <property type="entry name" value="ANTITOXIN HIGA1"/>
    <property type="match status" value="1"/>
</dbReference>
<proteinExistence type="predicted"/>
<dbReference type="PANTHER" id="PTHR43236:SF1">
    <property type="entry name" value="BLL7220 PROTEIN"/>
    <property type="match status" value="1"/>
</dbReference>